<dbReference type="GeneID" id="63785132"/>
<evidence type="ECO:0000313" key="2">
    <source>
        <dbReference type="EMBL" id="ORY86852.1"/>
    </source>
</evidence>
<feature type="compositionally biased region" description="Polar residues" evidence="1">
    <location>
        <begin position="58"/>
        <end position="73"/>
    </location>
</feature>
<feature type="compositionally biased region" description="Polar residues" evidence="1">
    <location>
        <begin position="34"/>
        <end position="51"/>
    </location>
</feature>
<dbReference type="STRING" id="56484.A0A1Y2FS67"/>
<protein>
    <submittedName>
        <fullName evidence="2">Uncharacterized protein</fullName>
    </submittedName>
</protein>
<name>A0A1Y2FS67_PROLT</name>
<comment type="caution">
    <text evidence="2">The sequence shown here is derived from an EMBL/GenBank/DDBJ whole genome shotgun (WGS) entry which is preliminary data.</text>
</comment>
<dbReference type="OrthoDB" id="1725934at2759"/>
<feature type="compositionally biased region" description="Basic and acidic residues" evidence="1">
    <location>
        <begin position="204"/>
        <end position="215"/>
    </location>
</feature>
<feature type="region of interest" description="Disordered" evidence="1">
    <location>
        <begin position="179"/>
        <end position="239"/>
    </location>
</feature>
<dbReference type="AlphaFoldDB" id="A0A1Y2FS67"/>
<proteinExistence type="predicted"/>
<keyword evidence="3" id="KW-1185">Reference proteome</keyword>
<organism evidence="2 3">
    <name type="scientific">Protomyces lactucae-debilis</name>
    <dbReference type="NCBI Taxonomy" id="2754530"/>
    <lineage>
        <taxon>Eukaryota</taxon>
        <taxon>Fungi</taxon>
        <taxon>Dikarya</taxon>
        <taxon>Ascomycota</taxon>
        <taxon>Taphrinomycotina</taxon>
        <taxon>Taphrinomycetes</taxon>
        <taxon>Taphrinales</taxon>
        <taxon>Protomycetaceae</taxon>
        <taxon>Protomyces</taxon>
    </lineage>
</organism>
<dbReference type="EMBL" id="MCFI01000002">
    <property type="protein sequence ID" value="ORY86852.1"/>
    <property type="molecule type" value="Genomic_DNA"/>
</dbReference>
<evidence type="ECO:0000256" key="1">
    <source>
        <dbReference type="SAM" id="MobiDB-lite"/>
    </source>
</evidence>
<dbReference type="Proteomes" id="UP000193685">
    <property type="component" value="Unassembled WGS sequence"/>
</dbReference>
<accession>A0A1Y2FS67</accession>
<reference evidence="2 3" key="1">
    <citation type="submission" date="2016-07" db="EMBL/GenBank/DDBJ databases">
        <title>Pervasive Adenine N6-methylation of Active Genes in Fungi.</title>
        <authorList>
            <consortium name="DOE Joint Genome Institute"/>
            <person name="Mondo S.J."/>
            <person name="Dannebaum R.O."/>
            <person name="Kuo R.C."/>
            <person name="Labutti K."/>
            <person name="Haridas S."/>
            <person name="Kuo A."/>
            <person name="Salamov A."/>
            <person name="Ahrendt S.R."/>
            <person name="Lipzen A."/>
            <person name="Sullivan W."/>
            <person name="Andreopoulos W.B."/>
            <person name="Clum A."/>
            <person name="Lindquist E."/>
            <person name="Daum C."/>
            <person name="Ramamoorthy G.K."/>
            <person name="Gryganskyi A."/>
            <person name="Culley D."/>
            <person name="Magnuson J.K."/>
            <person name="James T.Y."/>
            <person name="O'Malley M.A."/>
            <person name="Stajich J.E."/>
            <person name="Spatafora J.W."/>
            <person name="Visel A."/>
            <person name="Grigoriev I.V."/>
        </authorList>
    </citation>
    <scope>NUCLEOTIDE SEQUENCE [LARGE SCALE GENOMIC DNA]</scope>
    <source>
        <strain evidence="2 3">12-1054</strain>
    </source>
</reference>
<sequence length="239" mass="26557">MLVEQRSLQHEKIEAFKTRTDFYSTKSLIDRYSGSESPKSEATTPSKSQVQPKKATGSPPQSAQGKQGKTQQPIGIAPALATPPSLQGTVPTPPHLSGIKQTPRSSLTAAQQSTSPVEARHAVQDLRAIPAPHHWYDRILDVVIGEDESAASSRYQLEQRLLKKEEEVRRLEVEMMKMQQALQEREGNEATTRTLPEQEQGSTAREESGKAETRARRTSRRLKSKSTVQEDASDDDDED</sequence>
<feature type="compositionally biased region" description="Polar residues" evidence="1">
    <location>
        <begin position="99"/>
        <end position="116"/>
    </location>
</feature>
<feature type="region of interest" description="Disordered" evidence="1">
    <location>
        <begin position="31"/>
        <end position="121"/>
    </location>
</feature>
<dbReference type="RefSeq" id="XP_040727708.1">
    <property type="nucleotide sequence ID" value="XM_040868533.1"/>
</dbReference>
<gene>
    <name evidence="2" type="ORF">BCR37DRAFT_376125</name>
</gene>
<evidence type="ECO:0000313" key="3">
    <source>
        <dbReference type="Proteomes" id="UP000193685"/>
    </source>
</evidence>
<feature type="compositionally biased region" description="Polar residues" evidence="1">
    <location>
        <begin position="189"/>
        <end position="203"/>
    </location>
</feature>